<keyword evidence="2" id="KW-1185">Reference proteome</keyword>
<dbReference type="SUPFAM" id="SSF51445">
    <property type="entry name" value="(Trans)glycosidases"/>
    <property type="match status" value="1"/>
</dbReference>
<sequence length="460" mass="53358">MDSRMNQFVRISRKNSRYFEYEDGTPFVPVGMNLCFERFSGDDAEILAIYRRWFRRFSENGGNFARIWLGVPFLNLEPEKPGVFSERKLENLRALVALGREYGIRLKFTLDHFRDLRPVRQAEMFPGAACFQNRVYRRENGGFADTVEEFFNGEAARANFVRKLELLSRNFADEPAVMAWELWNEVNCVGPVSLWKPWTEIMLGELHRLFPKQFALQSLGSFSDFYAYDLYDELASLEGNDFLQAHRYLDPGAEIDVCRGPMDLLCRSAVAELCRRCPERPAILAETGAVEWCHCRASHLYELDREGTLLHDALFAPFFAGSAGCGQFWHWDHIYVDRHDLWHHFGWFARAIAGIDPAAEDYRPELRENRRLRFHILRGNSHDLVWLRDKADWADELDRGIAPERFAELRVPVEQLTAAPVSRVEFNSPWEDGAEQAAVPENGVITFPPFRRSLVARLCF</sequence>
<dbReference type="Proteomes" id="UP000435649">
    <property type="component" value="Unassembled WGS sequence"/>
</dbReference>
<dbReference type="InterPro" id="IPR017853">
    <property type="entry name" value="GH"/>
</dbReference>
<evidence type="ECO:0000313" key="1">
    <source>
        <dbReference type="EMBL" id="MST99182.1"/>
    </source>
</evidence>
<dbReference type="RefSeq" id="WP_154420342.1">
    <property type="nucleotide sequence ID" value="NZ_VUNS01000030.1"/>
</dbReference>
<proteinExistence type="predicted"/>
<protein>
    <recommendedName>
        <fullName evidence="3">Cellulase (Glycosyl hydrolase family 5)</fullName>
    </recommendedName>
</protein>
<organism evidence="1 2">
    <name type="scientific">Victivallis lenta</name>
    <dbReference type="NCBI Taxonomy" id="2606640"/>
    <lineage>
        <taxon>Bacteria</taxon>
        <taxon>Pseudomonadati</taxon>
        <taxon>Lentisphaerota</taxon>
        <taxon>Lentisphaeria</taxon>
        <taxon>Victivallales</taxon>
        <taxon>Victivallaceae</taxon>
        <taxon>Victivallis</taxon>
    </lineage>
</organism>
<name>A0A844G8K6_9BACT</name>
<dbReference type="AlphaFoldDB" id="A0A844G8K6"/>
<dbReference type="Gene3D" id="3.20.20.80">
    <property type="entry name" value="Glycosidases"/>
    <property type="match status" value="1"/>
</dbReference>
<accession>A0A844G8K6</accession>
<gene>
    <name evidence="1" type="ORF">FYJ85_19315</name>
</gene>
<reference evidence="1 2" key="1">
    <citation type="submission" date="2019-08" db="EMBL/GenBank/DDBJ databases">
        <title>In-depth cultivation of the pig gut microbiome towards novel bacterial diversity and tailored functional studies.</title>
        <authorList>
            <person name="Wylensek D."/>
            <person name="Hitch T.C.A."/>
            <person name="Clavel T."/>
        </authorList>
    </citation>
    <scope>NUCLEOTIDE SEQUENCE [LARGE SCALE GENOMIC DNA]</scope>
    <source>
        <strain evidence="1 2">BBE-744-WT-12</strain>
    </source>
</reference>
<comment type="caution">
    <text evidence="1">The sequence shown here is derived from an EMBL/GenBank/DDBJ whole genome shotgun (WGS) entry which is preliminary data.</text>
</comment>
<evidence type="ECO:0008006" key="3">
    <source>
        <dbReference type="Google" id="ProtNLM"/>
    </source>
</evidence>
<dbReference type="EMBL" id="VUNS01000030">
    <property type="protein sequence ID" value="MST99182.1"/>
    <property type="molecule type" value="Genomic_DNA"/>
</dbReference>
<evidence type="ECO:0000313" key="2">
    <source>
        <dbReference type="Proteomes" id="UP000435649"/>
    </source>
</evidence>